<dbReference type="OrthoDB" id="9794147at2"/>
<feature type="domain" description="Lipid/polyisoprenoid-binding YceI-like" evidence="1">
    <location>
        <begin position="29"/>
        <end position="194"/>
    </location>
</feature>
<gene>
    <name evidence="2" type="ORF">SAMN04488513_11534</name>
</gene>
<evidence type="ECO:0000313" key="3">
    <source>
        <dbReference type="Proteomes" id="UP000184543"/>
    </source>
</evidence>
<keyword evidence="3" id="KW-1185">Reference proteome</keyword>
<dbReference type="AlphaFoldDB" id="A0A1M6NSY5"/>
<evidence type="ECO:0000313" key="2">
    <source>
        <dbReference type="EMBL" id="SHJ98827.1"/>
    </source>
</evidence>
<dbReference type="EMBL" id="FQYU01000015">
    <property type="protein sequence ID" value="SHJ98827.1"/>
    <property type="molecule type" value="Genomic_DNA"/>
</dbReference>
<reference evidence="3" key="1">
    <citation type="submission" date="2016-11" db="EMBL/GenBank/DDBJ databases">
        <authorList>
            <person name="Varghese N."/>
            <person name="Submissions S."/>
        </authorList>
    </citation>
    <scope>NUCLEOTIDE SEQUENCE [LARGE SCALE GENOMIC DNA]</scope>
    <source>
        <strain evidence="3">DSM 19858</strain>
    </source>
</reference>
<dbReference type="InterPro" id="IPR036761">
    <property type="entry name" value="TTHA0802/YceI-like_sf"/>
</dbReference>
<name>A0A1M6NSY5_9FLAO</name>
<dbReference type="InterPro" id="IPR007372">
    <property type="entry name" value="Lipid/polyisoprenoid-bd_YceI"/>
</dbReference>
<dbReference type="Proteomes" id="UP000184543">
    <property type="component" value="Unassembled WGS sequence"/>
</dbReference>
<dbReference type="SUPFAM" id="SSF101874">
    <property type="entry name" value="YceI-like"/>
    <property type="match status" value="1"/>
</dbReference>
<dbReference type="SMART" id="SM00867">
    <property type="entry name" value="YceI"/>
    <property type="match status" value="1"/>
</dbReference>
<accession>A0A1M6NSY5</accession>
<dbReference type="PANTHER" id="PTHR34406:SF1">
    <property type="entry name" value="PROTEIN YCEI"/>
    <property type="match status" value="1"/>
</dbReference>
<evidence type="ECO:0000259" key="1">
    <source>
        <dbReference type="SMART" id="SM00867"/>
    </source>
</evidence>
<sequence>MTANRSTYGTTFGLMIFLLLISNITLAQEYGLRNDMSELTVLGTSSLHDWEIDAEEQSGKIVFKDAEAGQIGQLQVTVVAESLKSGKSAMDKNTYKALKTSKYKDISFVLAEVKQTTPKGEGSYAVSVMGDLTIAGVKKRIPLQFSLKVNGDKIRLAGETSFNMTDFKIEPPKALLGTITTGDEVTIKFNTLFQ</sequence>
<organism evidence="2 3">
    <name type="scientific">Pseudozobellia thermophila</name>
    <dbReference type="NCBI Taxonomy" id="192903"/>
    <lineage>
        <taxon>Bacteria</taxon>
        <taxon>Pseudomonadati</taxon>
        <taxon>Bacteroidota</taxon>
        <taxon>Flavobacteriia</taxon>
        <taxon>Flavobacteriales</taxon>
        <taxon>Flavobacteriaceae</taxon>
        <taxon>Pseudozobellia</taxon>
    </lineage>
</organism>
<dbReference type="STRING" id="192903.SAMN04488513_11534"/>
<proteinExistence type="predicted"/>
<dbReference type="Gene3D" id="2.40.128.110">
    <property type="entry name" value="Lipid/polyisoprenoid-binding, YceI-like"/>
    <property type="match status" value="1"/>
</dbReference>
<dbReference type="Pfam" id="PF04264">
    <property type="entry name" value="YceI"/>
    <property type="match status" value="1"/>
</dbReference>
<protein>
    <submittedName>
        <fullName evidence="2">YceI-like domain-containing protein</fullName>
    </submittedName>
</protein>
<dbReference type="PANTHER" id="PTHR34406">
    <property type="entry name" value="PROTEIN YCEI"/>
    <property type="match status" value="1"/>
</dbReference>
<dbReference type="RefSeq" id="WP_072995670.1">
    <property type="nucleotide sequence ID" value="NZ_FQYU01000015.1"/>
</dbReference>